<accession>A0AA36GLW8</accession>
<keyword evidence="3" id="KW-1185">Reference proteome</keyword>
<gene>
    <name evidence="2" type="ORF">CYNAS_LOCUS6495</name>
</gene>
<organism evidence="2 3">
    <name type="scientific">Cylicocyclus nassatus</name>
    <name type="common">Nematode worm</name>
    <dbReference type="NCBI Taxonomy" id="53992"/>
    <lineage>
        <taxon>Eukaryota</taxon>
        <taxon>Metazoa</taxon>
        <taxon>Ecdysozoa</taxon>
        <taxon>Nematoda</taxon>
        <taxon>Chromadorea</taxon>
        <taxon>Rhabditida</taxon>
        <taxon>Rhabditina</taxon>
        <taxon>Rhabditomorpha</taxon>
        <taxon>Strongyloidea</taxon>
        <taxon>Strongylidae</taxon>
        <taxon>Cylicocyclus</taxon>
    </lineage>
</organism>
<reference evidence="2" key="1">
    <citation type="submission" date="2023-07" db="EMBL/GenBank/DDBJ databases">
        <authorList>
            <consortium name="CYATHOMIX"/>
        </authorList>
    </citation>
    <scope>NUCLEOTIDE SEQUENCE</scope>
    <source>
        <strain evidence="2">N/A</strain>
    </source>
</reference>
<evidence type="ECO:0000256" key="1">
    <source>
        <dbReference type="SAM" id="MobiDB-lite"/>
    </source>
</evidence>
<proteinExistence type="predicted"/>
<evidence type="ECO:0000313" key="2">
    <source>
        <dbReference type="EMBL" id="CAJ0594512.1"/>
    </source>
</evidence>
<dbReference type="Proteomes" id="UP001176961">
    <property type="component" value="Unassembled WGS sequence"/>
</dbReference>
<dbReference type="AlphaFoldDB" id="A0AA36GLW8"/>
<dbReference type="EMBL" id="CATQJL010000112">
    <property type="protein sequence ID" value="CAJ0594512.1"/>
    <property type="molecule type" value="Genomic_DNA"/>
</dbReference>
<protein>
    <submittedName>
        <fullName evidence="2">Uncharacterized protein</fullName>
    </submittedName>
</protein>
<sequence>MRSLYFPKHLLQESCGKYKLRPDCPNDDDMTSLHMRSEEQNPEDGIKGLNLAQDERSRGFLEVVFTPTQWIREVANKGIVLDDAVNVFRYYLRLAALMVAGKKRPEFAGR</sequence>
<feature type="region of interest" description="Disordered" evidence="1">
    <location>
        <begin position="26"/>
        <end position="46"/>
    </location>
</feature>
<comment type="caution">
    <text evidence="2">The sequence shown here is derived from an EMBL/GenBank/DDBJ whole genome shotgun (WGS) entry which is preliminary data.</text>
</comment>
<name>A0AA36GLW8_CYLNA</name>
<evidence type="ECO:0000313" key="3">
    <source>
        <dbReference type="Proteomes" id="UP001176961"/>
    </source>
</evidence>